<organism evidence="14 15">
    <name type="scientific">Halanaerobium saccharolyticum</name>
    <dbReference type="NCBI Taxonomy" id="43595"/>
    <lineage>
        <taxon>Bacteria</taxon>
        <taxon>Bacillati</taxon>
        <taxon>Bacillota</taxon>
        <taxon>Clostridia</taxon>
        <taxon>Halanaerobiales</taxon>
        <taxon>Halanaerobiaceae</taxon>
        <taxon>Halanaerobium</taxon>
    </lineage>
</organism>
<dbReference type="NCBIfam" id="TIGR00147">
    <property type="entry name" value="YegS/Rv2252/BmrU family lipid kinase"/>
    <property type="match status" value="1"/>
</dbReference>
<evidence type="ECO:0000256" key="1">
    <source>
        <dbReference type="ARBA" id="ARBA00001946"/>
    </source>
</evidence>
<dbReference type="InterPro" id="IPR050187">
    <property type="entry name" value="Lipid_Phosphate_FormReg"/>
</dbReference>
<sequence length="307" mass="34002">MDKKIMAIVNPVSAGGKTAKLWPKKSRVFKKEFKYFKEVYTETAGEAVEIARKAVNLNYDYLMAVGGDGTVNEIVNGMLAADLADNLKTKLIISAHGTGSDLSRVLPLPEKTEAVIKRIKKNQSREVNLIKSSYLNHQGEETSRYFINIADCGMGAEVAKKLNASKKNIDGSLSYLFKLFQTLFSYQNKFVRVEADQKLIYEGLLNSVVIANGNYFGGGINIAPEADLFSENINLILLKDFSKAAIIDNLIKAYQGKHLSHPLVESHFVNEIKISSDREVQLEMDGETVGTIDAEFKISAKKISLLV</sequence>
<evidence type="ECO:0000313" key="14">
    <source>
        <dbReference type="EMBL" id="PTV95362.1"/>
    </source>
</evidence>
<accession>A0A2T5RHC3</accession>
<evidence type="ECO:0000256" key="5">
    <source>
        <dbReference type="ARBA" id="ARBA00022723"/>
    </source>
</evidence>
<evidence type="ECO:0000256" key="3">
    <source>
        <dbReference type="ARBA" id="ARBA00022516"/>
    </source>
</evidence>
<dbReference type="GO" id="GO:0005886">
    <property type="term" value="C:plasma membrane"/>
    <property type="evidence" value="ECO:0007669"/>
    <property type="project" value="TreeGrafter"/>
</dbReference>
<dbReference type="GO" id="GO:0005524">
    <property type="term" value="F:ATP binding"/>
    <property type="evidence" value="ECO:0007669"/>
    <property type="project" value="UniProtKB-KW"/>
</dbReference>
<evidence type="ECO:0000259" key="13">
    <source>
        <dbReference type="PROSITE" id="PS50146"/>
    </source>
</evidence>
<dbReference type="Gene3D" id="3.40.50.10330">
    <property type="entry name" value="Probable inorganic polyphosphate/atp-NAD kinase, domain 1"/>
    <property type="match status" value="1"/>
</dbReference>
<keyword evidence="6" id="KW-0547">Nucleotide-binding</keyword>
<dbReference type="OrthoDB" id="142078at2"/>
<keyword evidence="4" id="KW-0808">Transferase</keyword>
<dbReference type="Pfam" id="PF19279">
    <property type="entry name" value="YegS_C"/>
    <property type="match status" value="1"/>
</dbReference>
<evidence type="ECO:0000256" key="7">
    <source>
        <dbReference type="ARBA" id="ARBA00022777"/>
    </source>
</evidence>
<keyword evidence="8" id="KW-0067">ATP-binding</keyword>
<evidence type="ECO:0000256" key="11">
    <source>
        <dbReference type="ARBA" id="ARBA00023209"/>
    </source>
</evidence>
<dbReference type="RefSeq" id="WP_108141593.1">
    <property type="nucleotide sequence ID" value="NZ_QAXS01000029.1"/>
</dbReference>
<evidence type="ECO:0000313" key="15">
    <source>
        <dbReference type="Proteomes" id="UP000244089"/>
    </source>
</evidence>
<evidence type="ECO:0000256" key="8">
    <source>
        <dbReference type="ARBA" id="ARBA00022840"/>
    </source>
</evidence>
<keyword evidence="11" id="KW-0594">Phospholipid biosynthesis</keyword>
<dbReference type="EMBL" id="QAXS01000029">
    <property type="protein sequence ID" value="PTV95362.1"/>
    <property type="molecule type" value="Genomic_DNA"/>
</dbReference>
<feature type="domain" description="DAGKc" evidence="13">
    <location>
        <begin position="1"/>
        <end position="136"/>
    </location>
</feature>
<keyword evidence="3" id="KW-0444">Lipid biosynthesis</keyword>
<evidence type="ECO:0000256" key="9">
    <source>
        <dbReference type="ARBA" id="ARBA00022842"/>
    </source>
</evidence>
<dbReference type="PROSITE" id="PS50146">
    <property type="entry name" value="DAGK"/>
    <property type="match status" value="1"/>
</dbReference>
<dbReference type="PANTHER" id="PTHR12358">
    <property type="entry name" value="SPHINGOSINE KINASE"/>
    <property type="match status" value="1"/>
</dbReference>
<comment type="caution">
    <text evidence="14">The sequence shown here is derived from an EMBL/GenBank/DDBJ whole genome shotgun (WGS) entry which is preliminary data.</text>
</comment>
<evidence type="ECO:0000256" key="6">
    <source>
        <dbReference type="ARBA" id="ARBA00022741"/>
    </source>
</evidence>
<dbReference type="InterPro" id="IPR045540">
    <property type="entry name" value="YegS/DAGK_C"/>
</dbReference>
<dbReference type="GO" id="GO:0046872">
    <property type="term" value="F:metal ion binding"/>
    <property type="evidence" value="ECO:0007669"/>
    <property type="project" value="UniProtKB-KW"/>
</dbReference>
<name>A0A2T5RHC3_9FIRM</name>
<comment type="cofactor">
    <cofactor evidence="1">
        <name>Mg(2+)</name>
        <dbReference type="ChEBI" id="CHEBI:18420"/>
    </cofactor>
</comment>
<dbReference type="Gene3D" id="2.60.200.40">
    <property type="match status" value="1"/>
</dbReference>
<evidence type="ECO:0000256" key="12">
    <source>
        <dbReference type="ARBA" id="ARBA00023264"/>
    </source>
</evidence>
<keyword evidence="7 14" id="KW-0418">Kinase</keyword>
<dbReference type="SUPFAM" id="SSF111331">
    <property type="entry name" value="NAD kinase/diacylglycerol kinase-like"/>
    <property type="match status" value="1"/>
</dbReference>
<dbReference type="SMART" id="SM00046">
    <property type="entry name" value="DAGKc"/>
    <property type="match status" value="1"/>
</dbReference>
<dbReference type="Proteomes" id="UP000244089">
    <property type="component" value="Unassembled WGS sequence"/>
</dbReference>
<dbReference type="AlphaFoldDB" id="A0A2T5RHC3"/>
<keyword evidence="9" id="KW-0460">Magnesium</keyword>
<keyword evidence="10" id="KW-0443">Lipid metabolism</keyword>
<dbReference type="InterPro" id="IPR001206">
    <property type="entry name" value="Diacylglycerol_kinase_cat_dom"/>
</dbReference>
<dbReference type="GO" id="GO:0016301">
    <property type="term" value="F:kinase activity"/>
    <property type="evidence" value="ECO:0007669"/>
    <property type="project" value="UniProtKB-KW"/>
</dbReference>
<dbReference type="PANTHER" id="PTHR12358:SF106">
    <property type="entry name" value="LIPID KINASE YEGS"/>
    <property type="match status" value="1"/>
</dbReference>
<evidence type="ECO:0000256" key="10">
    <source>
        <dbReference type="ARBA" id="ARBA00023098"/>
    </source>
</evidence>
<comment type="similarity">
    <text evidence="2">Belongs to the diacylglycerol/lipid kinase family.</text>
</comment>
<proteinExistence type="inferred from homology"/>
<dbReference type="InterPro" id="IPR017438">
    <property type="entry name" value="ATP-NAD_kinase_N"/>
</dbReference>
<reference evidence="14 15" key="1">
    <citation type="submission" date="2018-04" db="EMBL/GenBank/DDBJ databases">
        <title>Subsurface microbial communities from deep shales in Ohio and West Virginia, USA.</title>
        <authorList>
            <person name="Wrighton K."/>
        </authorList>
    </citation>
    <scope>NUCLEOTIDE SEQUENCE [LARGE SCALE GENOMIC DNA]</scope>
    <source>
        <strain evidence="14 15">WC1</strain>
    </source>
</reference>
<protein>
    <submittedName>
        <fullName evidence="14">YegS/Rv2252/BmrU family lipid kinase</fullName>
    </submittedName>
</protein>
<evidence type="ECO:0000256" key="4">
    <source>
        <dbReference type="ARBA" id="ARBA00022679"/>
    </source>
</evidence>
<keyword evidence="5" id="KW-0479">Metal-binding</keyword>
<dbReference type="InterPro" id="IPR016064">
    <property type="entry name" value="NAD/diacylglycerol_kinase_sf"/>
</dbReference>
<evidence type="ECO:0000256" key="2">
    <source>
        <dbReference type="ARBA" id="ARBA00005983"/>
    </source>
</evidence>
<dbReference type="GO" id="GO:0008654">
    <property type="term" value="P:phospholipid biosynthetic process"/>
    <property type="evidence" value="ECO:0007669"/>
    <property type="project" value="UniProtKB-KW"/>
</dbReference>
<dbReference type="InterPro" id="IPR005218">
    <property type="entry name" value="Diacylglycerol/lipid_kinase"/>
</dbReference>
<keyword evidence="12" id="KW-1208">Phospholipid metabolism</keyword>
<dbReference type="Pfam" id="PF00781">
    <property type="entry name" value="DAGK_cat"/>
    <property type="match status" value="1"/>
</dbReference>
<gene>
    <name evidence="14" type="ORF">C8C76_12932</name>
</gene>